<feature type="domain" description="Thioesterase TesA-like" evidence="3">
    <location>
        <begin position="26"/>
        <end position="247"/>
    </location>
</feature>
<reference evidence="4" key="1">
    <citation type="submission" date="2022-10" db="EMBL/GenBank/DDBJ databases">
        <title>The complete genomes of actinobacterial strains from the NBC collection.</title>
        <authorList>
            <person name="Joergensen T.S."/>
            <person name="Alvarez Arevalo M."/>
            <person name="Sterndorff E.B."/>
            <person name="Faurdal D."/>
            <person name="Vuksanovic O."/>
            <person name="Mourched A.-S."/>
            <person name="Charusanti P."/>
            <person name="Shaw S."/>
            <person name="Blin K."/>
            <person name="Weber T."/>
        </authorList>
    </citation>
    <scope>NUCLEOTIDE SEQUENCE</scope>
    <source>
        <strain evidence="4">NBC_01401</strain>
    </source>
</reference>
<comment type="similarity">
    <text evidence="1">Belongs to the thioesterase family.</text>
</comment>
<sequence length="255" mass="27882">MTLTDGAADTWIRRFHPAPDARVRLVCLPHAGGAASYWYPLSAAEAPEIEVLAVQYPGRQDRYREPCLTTIEALADQVTEALLPHRNRPIALLGHSMGAVIGFEVARRLEALGTLPVALFASGRRAPSRHRDEDVHLRGVDGIVAELRTMGGTDPQTLQDAEMLRMIVPTVRADYNAVENYSFQPGPPLSCPVHAMVGDSDNNVTLEDAEAWREHTTGGSELHVFSGGHFYLNQHQAEVVHLITDRLLSSTAPAV</sequence>
<dbReference type="PANTHER" id="PTHR11487">
    <property type="entry name" value="THIOESTERASE"/>
    <property type="match status" value="1"/>
</dbReference>
<dbReference type="Gene3D" id="3.40.50.1820">
    <property type="entry name" value="alpha/beta hydrolase"/>
    <property type="match status" value="1"/>
</dbReference>
<dbReference type="SUPFAM" id="SSF53474">
    <property type="entry name" value="alpha/beta-Hydrolases"/>
    <property type="match status" value="1"/>
</dbReference>
<dbReference type="AlphaFoldDB" id="A0AAU3GVM0"/>
<evidence type="ECO:0000256" key="2">
    <source>
        <dbReference type="ARBA" id="ARBA00022801"/>
    </source>
</evidence>
<dbReference type="SMART" id="SM00824">
    <property type="entry name" value="PKS_TE"/>
    <property type="match status" value="1"/>
</dbReference>
<dbReference type="InterPro" id="IPR012223">
    <property type="entry name" value="TEII"/>
</dbReference>
<dbReference type="InterPro" id="IPR029058">
    <property type="entry name" value="AB_hydrolase_fold"/>
</dbReference>
<dbReference type="GO" id="GO:0008610">
    <property type="term" value="P:lipid biosynthetic process"/>
    <property type="evidence" value="ECO:0007669"/>
    <property type="project" value="TreeGrafter"/>
</dbReference>
<dbReference type="GO" id="GO:0016787">
    <property type="term" value="F:hydrolase activity"/>
    <property type="evidence" value="ECO:0007669"/>
    <property type="project" value="UniProtKB-KW"/>
</dbReference>
<evidence type="ECO:0000313" key="4">
    <source>
        <dbReference type="EMBL" id="WTY97032.1"/>
    </source>
</evidence>
<dbReference type="Pfam" id="PF00975">
    <property type="entry name" value="Thioesterase"/>
    <property type="match status" value="1"/>
</dbReference>
<dbReference type="EMBL" id="CP109535">
    <property type="protein sequence ID" value="WTY97032.1"/>
    <property type="molecule type" value="Genomic_DNA"/>
</dbReference>
<accession>A0AAU3GVM0</accession>
<name>A0AAU3GVM0_9ACTN</name>
<organism evidence="4">
    <name type="scientific">Streptomyces sp. NBC_01401</name>
    <dbReference type="NCBI Taxonomy" id="2903854"/>
    <lineage>
        <taxon>Bacteria</taxon>
        <taxon>Bacillati</taxon>
        <taxon>Actinomycetota</taxon>
        <taxon>Actinomycetes</taxon>
        <taxon>Kitasatosporales</taxon>
        <taxon>Streptomycetaceae</taxon>
        <taxon>Streptomyces</taxon>
    </lineage>
</organism>
<dbReference type="PANTHER" id="PTHR11487:SF0">
    <property type="entry name" value="S-ACYL FATTY ACID SYNTHASE THIOESTERASE, MEDIUM CHAIN"/>
    <property type="match status" value="1"/>
</dbReference>
<dbReference type="InterPro" id="IPR020802">
    <property type="entry name" value="TesA-like"/>
</dbReference>
<dbReference type="InterPro" id="IPR001031">
    <property type="entry name" value="Thioesterase"/>
</dbReference>
<evidence type="ECO:0000259" key="3">
    <source>
        <dbReference type="SMART" id="SM00824"/>
    </source>
</evidence>
<evidence type="ECO:0000256" key="1">
    <source>
        <dbReference type="ARBA" id="ARBA00007169"/>
    </source>
</evidence>
<gene>
    <name evidence="4" type="ORF">OG626_20065</name>
</gene>
<keyword evidence="2 4" id="KW-0378">Hydrolase</keyword>
<proteinExistence type="inferred from homology"/>
<protein>
    <submittedName>
        <fullName evidence="4">Alpha/beta fold hydrolase</fullName>
    </submittedName>
</protein>